<dbReference type="Pfam" id="PF22692">
    <property type="entry name" value="LlgE_F_G_D1"/>
    <property type="match status" value="1"/>
</dbReference>
<keyword evidence="8" id="KW-0969">Cilium</keyword>
<keyword evidence="9" id="KW-1185">Reference proteome</keyword>
<evidence type="ECO:0000256" key="4">
    <source>
        <dbReference type="RuleBase" id="RU362116"/>
    </source>
</evidence>
<dbReference type="PANTHER" id="PTHR30435:SF19">
    <property type="entry name" value="FLAGELLAR BASAL-BODY ROD PROTEIN FLGG"/>
    <property type="match status" value="1"/>
</dbReference>
<comment type="subcellular location">
    <subcellularLocation>
        <location evidence="1 4">Bacterial flagellum basal body</location>
    </subcellularLocation>
</comment>
<dbReference type="PANTHER" id="PTHR30435">
    <property type="entry name" value="FLAGELLAR PROTEIN"/>
    <property type="match status" value="1"/>
</dbReference>
<sequence length="259" mass="27456">MEALYFPAVSGVRAQQVRLDTIAHNLANLETDGFKAARADFTAVPPQEYRVARAGEAPLGPVPIGSGVELSATTRQFTLGPVEVTGDPFDLALAGPDTFVATELPDGTTAFRRSGRLSIDATGRLVFEDGSLLQPPLVLPAGAQLDRIAPDGTVFVRAAGSGDAQPIGRLELVRFPNPQGLLAAGQGRWIATEAAGQPETGAPGEGNWPPVLSGVREHSNVDLVDQMTQLIMAQRAYTANLRSLQTIDELIEIATRLRQ</sequence>
<evidence type="ECO:0000256" key="1">
    <source>
        <dbReference type="ARBA" id="ARBA00004117"/>
    </source>
</evidence>
<dbReference type="eggNOG" id="COG4786">
    <property type="taxonomic scope" value="Bacteria"/>
</dbReference>
<evidence type="ECO:0000256" key="3">
    <source>
        <dbReference type="ARBA" id="ARBA00023143"/>
    </source>
</evidence>
<keyword evidence="8" id="KW-0966">Cell projection</keyword>
<name>B9L5B8_THERP</name>
<keyword evidence="8" id="KW-0282">Flagellum</keyword>
<dbReference type="KEGG" id="tro:trd_A0045"/>
<dbReference type="SUPFAM" id="SSF117143">
    <property type="entry name" value="Flagellar hook protein flgE"/>
    <property type="match status" value="1"/>
</dbReference>
<dbReference type="Pfam" id="PF06429">
    <property type="entry name" value="Flg_bbr_C"/>
    <property type="match status" value="1"/>
</dbReference>
<gene>
    <name evidence="8" type="ordered locus">trd_A0045</name>
</gene>
<keyword evidence="3 4" id="KW-0975">Bacterial flagellum</keyword>
<reference evidence="8 9" key="1">
    <citation type="journal article" date="2009" name="PLoS ONE">
        <title>Complete genome sequence of the aerobic CO-oxidizing thermophile Thermomicrobium roseum.</title>
        <authorList>
            <person name="Wu D."/>
            <person name="Raymond J."/>
            <person name="Wu M."/>
            <person name="Chatterji S."/>
            <person name="Ren Q."/>
            <person name="Graham J.E."/>
            <person name="Bryant D.A."/>
            <person name="Robb F."/>
            <person name="Colman A."/>
            <person name="Tallon L.J."/>
            <person name="Badger J.H."/>
            <person name="Madupu R."/>
            <person name="Ward N.L."/>
            <person name="Eisen J.A."/>
        </authorList>
    </citation>
    <scope>NUCLEOTIDE SEQUENCE [LARGE SCALE GENOMIC DNA]</scope>
    <source>
        <strain evidence="9">ATCC 27502 / DSM 5159 / P-2</strain>
        <plasmid evidence="8">unnamed</plasmid>
    </source>
</reference>
<evidence type="ECO:0000313" key="9">
    <source>
        <dbReference type="Proteomes" id="UP000000447"/>
    </source>
</evidence>
<accession>B9L5B8</accession>
<keyword evidence="8" id="KW-0614">Plasmid</keyword>
<organism evidence="8 9">
    <name type="scientific">Thermomicrobium roseum (strain ATCC 27502 / DSM 5159 / P-2)</name>
    <dbReference type="NCBI Taxonomy" id="309801"/>
    <lineage>
        <taxon>Bacteria</taxon>
        <taxon>Pseudomonadati</taxon>
        <taxon>Thermomicrobiota</taxon>
        <taxon>Thermomicrobia</taxon>
        <taxon>Thermomicrobiales</taxon>
        <taxon>Thermomicrobiaceae</taxon>
        <taxon>Thermomicrobium</taxon>
    </lineage>
</organism>
<dbReference type="InterPro" id="IPR037925">
    <property type="entry name" value="FlgE/F/G-like"/>
</dbReference>
<evidence type="ECO:0000256" key="2">
    <source>
        <dbReference type="ARBA" id="ARBA00009677"/>
    </source>
</evidence>
<geneLocation type="plasmid" evidence="9">
    <name>Tros</name>
</geneLocation>
<dbReference type="GO" id="GO:0009425">
    <property type="term" value="C:bacterial-type flagellum basal body"/>
    <property type="evidence" value="ECO:0007669"/>
    <property type="project" value="UniProtKB-SubCell"/>
</dbReference>
<dbReference type="Pfam" id="PF00460">
    <property type="entry name" value="Flg_bb_rod"/>
    <property type="match status" value="1"/>
</dbReference>
<dbReference type="HOGENOM" id="CLU_013687_0_1_0"/>
<evidence type="ECO:0000313" key="8">
    <source>
        <dbReference type="EMBL" id="ACM07229.1"/>
    </source>
</evidence>
<dbReference type="Proteomes" id="UP000000447">
    <property type="component" value="Plasmid unnamed"/>
</dbReference>
<proteinExistence type="inferred from homology"/>
<dbReference type="EMBL" id="CP001276">
    <property type="protein sequence ID" value="ACM07229.1"/>
    <property type="molecule type" value="Genomic_DNA"/>
</dbReference>
<dbReference type="OrthoDB" id="158495at2"/>
<feature type="domain" description="Flagellar hook protein FlgE/F/G-like D1" evidence="7">
    <location>
        <begin position="98"/>
        <end position="156"/>
    </location>
</feature>
<evidence type="ECO:0000259" key="5">
    <source>
        <dbReference type="Pfam" id="PF00460"/>
    </source>
</evidence>
<dbReference type="InterPro" id="IPR010930">
    <property type="entry name" value="Flg_bb/hook_C_dom"/>
</dbReference>
<evidence type="ECO:0000259" key="6">
    <source>
        <dbReference type="Pfam" id="PF06429"/>
    </source>
</evidence>
<feature type="domain" description="Flagellar basal body rod protein N-terminal" evidence="5">
    <location>
        <begin position="8"/>
        <end position="35"/>
    </location>
</feature>
<dbReference type="AlphaFoldDB" id="B9L5B8"/>
<dbReference type="InterPro" id="IPR020013">
    <property type="entry name" value="Flagellar_FlgE/F/G"/>
</dbReference>
<dbReference type="InterPro" id="IPR001444">
    <property type="entry name" value="Flag_bb_rod_N"/>
</dbReference>
<comment type="similarity">
    <text evidence="2 4">Belongs to the flagella basal body rod proteins family.</text>
</comment>
<dbReference type="RefSeq" id="WP_012643216.1">
    <property type="nucleotide sequence ID" value="NC_011961.1"/>
</dbReference>
<dbReference type="GO" id="GO:0071978">
    <property type="term" value="P:bacterial-type flagellum-dependent swarming motility"/>
    <property type="evidence" value="ECO:0007669"/>
    <property type="project" value="TreeGrafter"/>
</dbReference>
<dbReference type="NCBIfam" id="TIGR03506">
    <property type="entry name" value="FlgEFG_subfam"/>
    <property type="match status" value="2"/>
</dbReference>
<feature type="domain" description="Flagellar basal-body/hook protein C-terminal" evidence="6">
    <location>
        <begin position="214"/>
        <end position="257"/>
    </location>
</feature>
<dbReference type="InterPro" id="IPR053967">
    <property type="entry name" value="LlgE_F_G-like_D1"/>
</dbReference>
<protein>
    <submittedName>
        <fullName evidence="8">Flagellar basal-body rod protein FlgG</fullName>
    </submittedName>
</protein>
<evidence type="ECO:0000259" key="7">
    <source>
        <dbReference type="Pfam" id="PF22692"/>
    </source>
</evidence>